<dbReference type="Proteomes" id="UP001139179">
    <property type="component" value="Unassembled WGS sequence"/>
</dbReference>
<gene>
    <name evidence="7" type="ORF">M3202_00655</name>
</gene>
<evidence type="ECO:0000313" key="8">
    <source>
        <dbReference type="Proteomes" id="UP001139179"/>
    </source>
</evidence>
<dbReference type="InterPro" id="IPR036291">
    <property type="entry name" value="NAD(P)-bd_dom_sf"/>
</dbReference>
<dbReference type="SUPFAM" id="SSF52283">
    <property type="entry name" value="Formate/glycerate dehydrogenase catalytic domain-like"/>
    <property type="match status" value="1"/>
</dbReference>
<dbReference type="PROSITE" id="PS00670">
    <property type="entry name" value="D_2_HYDROXYACID_DH_2"/>
    <property type="match status" value="1"/>
</dbReference>
<protein>
    <submittedName>
        <fullName evidence="7">NAD(P)-binding domain-containing protein</fullName>
    </submittedName>
</protein>
<dbReference type="GO" id="GO:0016616">
    <property type="term" value="F:oxidoreductase activity, acting on the CH-OH group of donors, NAD or NADP as acceptor"/>
    <property type="evidence" value="ECO:0007669"/>
    <property type="project" value="InterPro"/>
</dbReference>
<dbReference type="InterPro" id="IPR029753">
    <property type="entry name" value="D-isomer_DH_CS"/>
</dbReference>
<evidence type="ECO:0000313" key="7">
    <source>
        <dbReference type="EMBL" id="MCM3712578.1"/>
    </source>
</evidence>
<reference evidence="7" key="1">
    <citation type="submission" date="2022-05" db="EMBL/GenBank/DDBJ databases">
        <title>Comparative Genomics of Spacecraft Associated Microbes.</title>
        <authorList>
            <person name="Tran M.T."/>
            <person name="Wright A."/>
            <person name="Seuylemezian A."/>
            <person name="Eisen J."/>
            <person name="Coil D."/>
        </authorList>
    </citation>
    <scope>NUCLEOTIDE SEQUENCE</scope>
    <source>
        <strain evidence="7">214.1.1</strain>
    </source>
</reference>
<dbReference type="FunFam" id="3.40.50.720:FF:000203">
    <property type="entry name" value="D-3-phosphoglycerate dehydrogenase (SerA)"/>
    <property type="match status" value="1"/>
</dbReference>
<evidence type="ECO:0000256" key="4">
    <source>
        <dbReference type="RuleBase" id="RU003719"/>
    </source>
</evidence>
<dbReference type="PANTHER" id="PTHR43761:SF1">
    <property type="entry name" value="D-ISOMER SPECIFIC 2-HYDROXYACID DEHYDROGENASE CATALYTIC DOMAIN-CONTAINING PROTEIN-RELATED"/>
    <property type="match status" value="1"/>
</dbReference>
<proteinExistence type="inferred from homology"/>
<dbReference type="EMBL" id="JAMBOL010000001">
    <property type="protein sequence ID" value="MCM3712578.1"/>
    <property type="molecule type" value="Genomic_DNA"/>
</dbReference>
<dbReference type="SUPFAM" id="SSF51735">
    <property type="entry name" value="NAD(P)-binding Rossmann-fold domains"/>
    <property type="match status" value="1"/>
</dbReference>
<dbReference type="InterPro" id="IPR050418">
    <property type="entry name" value="D-iso_2-hydroxyacid_DH_PdxB"/>
</dbReference>
<dbReference type="GO" id="GO:0051287">
    <property type="term" value="F:NAD binding"/>
    <property type="evidence" value="ECO:0007669"/>
    <property type="project" value="InterPro"/>
</dbReference>
<dbReference type="Pfam" id="PF02826">
    <property type="entry name" value="2-Hacid_dh_C"/>
    <property type="match status" value="1"/>
</dbReference>
<sequence length="318" mass="34959">MNIVYVDPVSPELKQLLLEMKPPGAELSFSAELDSDRRETAFAQADYLVVATAEISASLLERTPRLVHIQKTGVGVDNIDLQAAKERNITVANTPGANANGVAELSMLMILALYRRLLLLDRETKQGEWPMWKHRLSSYEVSGKVHGLFGFGRIGQETARRSKAFGTTIIYYDVQRASREQEEALGAVYVAKEELLRQADIISLHLPLLPETRHFLDKAEFELMKHTAVLINVSRGGTVNEEALAAALQAGQISGAGIDVWSSEPPERNHPLFALDQVIATPHIGAGTKDTLKRVLEIAFSNIEKIEAGNQASNLVSI</sequence>
<dbReference type="RefSeq" id="WP_251221455.1">
    <property type="nucleotide sequence ID" value="NZ_JAMBOL010000001.1"/>
</dbReference>
<dbReference type="Pfam" id="PF00389">
    <property type="entry name" value="2-Hacid_dh"/>
    <property type="match status" value="1"/>
</dbReference>
<comment type="caution">
    <text evidence="7">The sequence shown here is derived from an EMBL/GenBank/DDBJ whole genome shotgun (WGS) entry which is preliminary data.</text>
</comment>
<evidence type="ECO:0000259" key="6">
    <source>
        <dbReference type="Pfam" id="PF02826"/>
    </source>
</evidence>
<dbReference type="AlphaFoldDB" id="A0A9X2DLQ9"/>
<evidence type="ECO:0000256" key="1">
    <source>
        <dbReference type="ARBA" id="ARBA00005854"/>
    </source>
</evidence>
<accession>A0A9X2DLQ9</accession>
<dbReference type="InterPro" id="IPR006139">
    <property type="entry name" value="D-isomer_2_OHA_DH_cat_dom"/>
</dbReference>
<evidence type="ECO:0000259" key="5">
    <source>
        <dbReference type="Pfam" id="PF00389"/>
    </source>
</evidence>
<keyword evidence="2 4" id="KW-0560">Oxidoreductase</keyword>
<keyword evidence="3" id="KW-0520">NAD</keyword>
<evidence type="ECO:0000256" key="3">
    <source>
        <dbReference type="ARBA" id="ARBA00023027"/>
    </source>
</evidence>
<evidence type="ECO:0000256" key="2">
    <source>
        <dbReference type="ARBA" id="ARBA00023002"/>
    </source>
</evidence>
<organism evidence="7 8">
    <name type="scientific">Halalkalibacter oceani</name>
    <dbReference type="NCBI Taxonomy" id="1653776"/>
    <lineage>
        <taxon>Bacteria</taxon>
        <taxon>Bacillati</taxon>
        <taxon>Bacillota</taxon>
        <taxon>Bacilli</taxon>
        <taxon>Bacillales</taxon>
        <taxon>Bacillaceae</taxon>
        <taxon>Halalkalibacter</taxon>
    </lineage>
</organism>
<dbReference type="InterPro" id="IPR006140">
    <property type="entry name" value="D-isomer_DH_NAD-bd"/>
</dbReference>
<dbReference type="Gene3D" id="3.40.50.720">
    <property type="entry name" value="NAD(P)-binding Rossmann-like Domain"/>
    <property type="match status" value="2"/>
</dbReference>
<keyword evidence="8" id="KW-1185">Reference proteome</keyword>
<name>A0A9X2DLQ9_9BACI</name>
<comment type="similarity">
    <text evidence="1 4">Belongs to the D-isomer specific 2-hydroxyacid dehydrogenase family.</text>
</comment>
<feature type="domain" description="D-isomer specific 2-hydroxyacid dehydrogenase catalytic" evidence="5">
    <location>
        <begin position="4"/>
        <end position="316"/>
    </location>
</feature>
<dbReference type="PANTHER" id="PTHR43761">
    <property type="entry name" value="D-ISOMER SPECIFIC 2-HYDROXYACID DEHYDROGENASE FAMILY PROTEIN (AFU_ORTHOLOGUE AFUA_1G13630)"/>
    <property type="match status" value="1"/>
</dbReference>
<feature type="domain" description="D-isomer specific 2-hydroxyacid dehydrogenase NAD-binding" evidence="6">
    <location>
        <begin position="108"/>
        <end position="285"/>
    </location>
</feature>